<accession>A0A1G8LKR5</accession>
<dbReference type="AlphaFoldDB" id="A0A1G8LKR5"/>
<reference evidence="2" key="1">
    <citation type="submission" date="2016-10" db="EMBL/GenBank/DDBJ databases">
        <authorList>
            <person name="Varghese N."/>
            <person name="Submissions S."/>
        </authorList>
    </citation>
    <scope>NUCLEOTIDE SEQUENCE [LARGE SCALE GENOMIC DNA]</scope>
    <source>
        <strain evidence="2">ATCC 700689</strain>
    </source>
</reference>
<evidence type="ECO:0000313" key="2">
    <source>
        <dbReference type="Proteomes" id="UP000182894"/>
    </source>
</evidence>
<protein>
    <recommendedName>
        <fullName evidence="3">Prophage PssSM-03</fullName>
    </recommendedName>
</protein>
<evidence type="ECO:0008006" key="3">
    <source>
        <dbReference type="Google" id="ProtNLM"/>
    </source>
</evidence>
<organism evidence="1 2">
    <name type="scientific">Pseudomonas abietaniphila</name>
    <dbReference type="NCBI Taxonomy" id="89065"/>
    <lineage>
        <taxon>Bacteria</taxon>
        <taxon>Pseudomonadati</taxon>
        <taxon>Pseudomonadota</taxon>
        <taxon>Gammaproteobacteria</taxon>
        <taxon>Pseudomonadales</taxon>
        <taxon>Pseudomonadaceae</taxon>
        <taxon>Pseudomonas</taxon>
    </lineage>
</organism>
<sequence>MARHRRRLGAGLEVAKPSDLGARRVDRVNGMKKSHGPDFRRQLKPLMECGVCRGAGCTKGVFFHIDCEACNASGWICQATGEALPLEELVPQLSMRLRNVTAQLSRTRQAQGGAHEQYEQNNQCGAGRTNFTGD</sequence>
<name>A0A1G8LKR5_9PSED</name>
<gene>
    <name evidence="1" type="ORF">SAMN05216605_114168</name>
</gene>
<dbReference type="STRING" id="89065.SAMN05216605_114168"/>
<keyword evidence="2" id="KW-1185">Reference proteome</keyword>
<dbReference type="Proteomes" id="UP000182894">
    <property type="component" value="Unassembled WGS sequence"/>
</dbReference>
<dbReference type="EMBL" id="FNCO01000014">
    <property type="protein sequence ID" value="SDI56057.1"/>
    <property type="molecule type" value="Genomic_DNA"/>
</dbReference>
<proteinExistence type="predicted"/>
<evidence type="ECO:0000313" key="1">
    <source>
        <dbReference type="EMBL" id="SDI56057.1"/>
    </source>
</evidence>